<dbReference type="AlphaFoldDB" id="K1QGP3"/>
<dbReference type="HOGENOM" id="CLU_3034406_0_0_1"/>
<proteinExistence type="predicted"/>
<evidence type="ECO:0000313" key="1">
    <source>
        <dbReference type="EMBL" id="EKC20776.1"/>
    </source>
</evidence>
<protein>
    <submittedName>
        <fullName evidence="1">Uncharacterized protein</fullName>
    </submittedName>
</protein>
<organism evidence="1">
    <name type="scientific">Magallana gigas</name>
    <name type="common">Pacific oyster</name>
    <name type="synonym">Crassostrea gigas</name>
    <dbReference type="NCBI Taxonomy" id="29159"/>
    <lineage>
        <taxon>Eukaryota</taxon>
        <taxon>Metazoa</taxon>
        <taxon>Spiralia</taxon>
        <taxon>Lophotrochozoa</taxon>
        <taxon>Mollusca</taxon>
        <taxon>Bivalvia</taxon>
        <taxon>Autobranchia</taxon>
        <taxon>Pteriomorphia</taxon>
        <taxon>Ostreida</taxon>
        <taxon>Ostreoidea</taxon>
        <taxon>Ostreidae</taxon>
        <taxon>Magallana</taxon>
    </lineage>
</organism>
<dbReference type="InParanoid" id="K1QGP3"/>
<accession>K1QGP3</accession>
<sequence length="55" mass="6265">MSNPRVQRVTNGNSNVGCIYTLLRKHVLGNNRKYDGVCRMGTLQNLTIYPKVSKR</sequence>
<dbReference type="EMBL" id="JH816371">
    <property type="protein sequence ID" value="EKC20776.1"/>
    <property type="molecule type" value="Genomic_DNA"/>
</dbReference>
<name>K1QGP3_MAGGI</name>
<reference evidence="1" key="1">
    <citation type="journal article" date="2012" name="Nature">
        <title>The oyster genome reveals stress adaptation and complexity of shell formation.</title>
        <authorList>
            <person name="Zhang G."/>
            <person name="Fang X."/>
            <person name="Guo X."/>
            <person name="Li L."/>
            <person name="Luo R."/>
            <person name="Xu F."/>
            <person name="Yang P."/>
            <person name="Zhang L."/>
            <person name="Wang X."/>
            <person name="Qi H."/>
            <person name="Xiong Z."/>
            <person name="Que H."/>
            <person name="Xie Y."/>
            <person name="Holland P.W."/>
            <person name="Paps J."/>
            <person name="Zhu Y."/>
            <person name="Wu F."/>
            <person name="Chen Y."/>
            <person name="Wang J."/>
            <person name="Peng C."/>
            <person name="Meng J."/>
            <person name="Yang L."/>
            <person name="Liu J."/>
            <person name="Wen B."/>
            <person name="Zhang N."/>
            <person name="Huang Z."/>
            <person name="Zhu Q."/>
            <person name="Feng Y."/>
            <person name="Mount A."/>
            <person name="Hedgecock D."/>
            <person name="Xu Z."/>
            <person name="Liu Y."/>
            <person name="Domazet-Loso T."/>
            <person name="Du Y."/>
            <person name="Sun X."/>
            <person name="Zhang S."/>
            <person name="Liu B."/>
            <person name="Cheng P."/>
            <person name="Jiang X."/>
            <person name="Li J."/>
            <person name="Fan D."/>
            <person name="Wang W."/>
            <person name="Fu W."/>
            <person name="Wang T."/>
            <person name="Wang B."/>
            <person name="Zhang J."/>
            <person name="Peng Z."/>
            <person name="Li Y."/>
            <person name="Li N."/>
            <person name="Wang J."/>
            <person name="Chen M."/>
            <person name="He Y."/>
            <person name="Tan F."/>
            <person name="Song X."/>
            <person name="Zheng Q."/>
            <person name="Huang R."/>
            <person name="Yang H."/>
            <person name="Du X."/>
            <person name="Chen L."/>
            <person name="Yang M."/>
            <person name="Gaffney P.M."/>
            <person name="Wang S."/>
            <person name="Luo L."/>
            <person name="She Z."/>
            <person name="Ming Y."/>
            <person name="Huang W."/>
            <person name="Zhang S."/>
            <person name="Huang B."/>
            <person name="Zhang Y."/>
            <person name="Qu T."/>
            <person name="Ni P."/>
            <person name="Miao G."/>
            <person name="Wang J."/>
            <person name="Wang Q."/>
            <person name="Steinberg C.E."/>
            <person name="Wang H."/>
            <person name="Li N."/>
            <person name="Qian L."/>
            <person name="Zhang G."/>
            <person name="Li Y."/>
            <person name="Yang H."/>
            <person name="Liu X."/>
            <person name="Wang J."/>
            <person name="Yin Y."/>
            <person name="Wang J."/>
        </authorList>
    </citation>
    <scope>NUCLEOTIDE SEQUENCE [LARGE SCALE GENOMIC DNA]</scope>
    <source>
        <strain evidence="1">05x7-T-G4-1.051#20</strain>
    </source>
</reference>
<gene>
    <name evidence="1" type="ORF">CGI_10005380</name>
</gene>